<evidence type="ECO:0000256" key="9">
    <source>
        <dbReference type="HAMAP-Rule" id="MF_02244"/>
    </source>
</evidence>
<dbReference type="GO" id="GO:0016634">
    <property type="term" value="F:oxidoreductase activity, acting on the CH-CH group of donors, oxygen as acceptor"/>
    <property type="evidence" value="ECO:0007669"/>
    <property type="project" value="UniProtKB-UniRule"/>
</dbReference>
<evidence type="ECO:0000256" key="8">
    <source>
        <dbReference type="ARBA" id="ARBA00050019"/>
    </source>
</evidence>
<dbReference type="GO" id="GO:0020037">
    <property type="term" value="F:heme binding"/>
    <property type="evidence" value="ECO:0007669"/>
    <property type="project" value="InterPro"/>
</dbReference>
<dbReference type="Proteomes" id="UP000032221">
    <property type="component" value="Unassembled WGS sequence"/>
</dbReference>
<keyword evidence="9" id="KW-0560">Oxidoreductase</keyword>
<keyword evidence="9" id="KW-0350">Heme biosynthesis</keyword>
<dbReference type="PATRIC" id="fig|280871.6.peg.3179"/>
<keyword evidence="4 9" id="KW-0408">Iron</keyword>
<evidence type="ECO:0000256" key="2">
    <source>
        <dbReference type="ARBA" id="ARBA00022617"/>
    </source>
</evidence>
<evidence type="ECO:0000256" key="5">
    <source>
        <dbReference type="ARBA" id="ARBA00029882"/>
    </source>
</evidence>
<dbReference type="NCBIfam" id="NF042928">
    <property type="entry name" value="HemQ_actino"/>
    <property type="match status" value="1"/>
</dbReference>
<dbReference type="Gene3D" id="3.30.70.1030">
    <property type="entry name" value="Apc35880, domain 1"/>
    <property type="match status" value="2"/>
</dbReference>
<evidence type="ECO:0000256" key="4">
    <source>
        <dbReference type="ARBA" id="ARBA00023004"/>
    </source>
</evidence>
<dbReference type="STRING" id="280871.TL10_15310"/>
<dbReference type="OrthoDB" id="9773646at2"/>
<dbReference type="InterPro" id="IPR011008">
    <property type="entry name" value="Dimeric_a/b-barrel"/>
</dbReference>
<feature type="binding site" description="axial binding residue" evidence="9">
    <location>
        <position position="158"/>
    </location>
    <ligand>
        <name>Fe-coproporphyrin III</name>
        <dbReference type="ChEBI" id="CHEBI:68438"/>
    </ligand>
    <ligandPart>
        <name>Fe</name>
        <dbReference type="ChEBI" id="CHEBI:18248"/>
    </ligandPart>
</feature>
<protein>
    <recommendedName>
        <fullName evidence="1 9">Coproheme decarboxylase</fullName>
        <ecNumber evidence="8 9">1.3.98.5</ecNumber>
    </recommendedName>
    <alternativeName>
        <fullName evidence="5 9">Coproheme III oxidative decarboxylase</fullName>
    </alternativeName>
    <alternativeName>
        <fullName evidence="6 9">Hydrogen peroxide-dependent heme synthase</fullName>
    </alternativeName>
</protein>
<comment type="catalytic activity">
    <reaction evidence="9">
        <text>harderoheme III + H2O2 + H(+) = heme b + CO2 + 2 H2O</text>
        <dbReference type="Rhea" id="RHEA:57944"/>
        <dbReference type="ChEBI" id="CHEBI:15377"/>
        <dbReference type="ChEBI" id="CHEBI:15378"/>
        <dbReference type="ChEBI" id="CHEBI:16240"/>
        <dbReference type="ChEBI" id="CHEBI:16526"/>
        <dbReference type="ChEBI" id="CHEBI:60344"/>
        <dbReference type="ChEBI" id="CHEBI:142463"/>
    </reaction>
</comment>
<dbReference type="EMBL" id="JXST01000020">
    <property type="protein sequence ID" value="KIU16078.1"/>
    <property type="molecule type" value="Genomic_DNA"/>
</dbReference>
<comment type="pathway">
    <text evidence="9">Porphyrin-containing compound metabolism; protoheme biosynthesis.</text>
</comment>
<evidence type="ECO:0000256" key="6">
    <source>
        <dbReference type="ARBA" id="ARBA00030236"/>
    </source>
</evidence>
<dbReference type="GO" id="GO:0006785">
    <property type="term" value="P:heme B biosynthetic process"/>
    <property type="evidence" value="ECO:0007669"/>
    <property type="project" value="UniProtKB-UniRule"/>
</dbReference>
<dbReference type="EC" id="1.3.98.5" evidence="8 9"/>
<comment type="function">
    <text evidence="9">Involved in coproporphyrin-dependent heme b biosynthesis. Catalyzes the decarboxylation of Fe-coproporphyrin III (coproheme) to heme b (protoheme IX), the last step of the pathway. The reaction occurs in a stepwise manner with a three-propionate intermediate.</text>
</comment>
<keyword evidence="2 9" id="KW-0349">Heme</keyword>
<accession>A0A0D1J3B2</accession>
<evidence type="ECO:0000256" key="7">
    <source>
        <dbReference type="ARBA" id="ARBA00049896"/>
    </source>
</evidence>
<dbReference type="GO" id="GO:0046872">
    <property type="term" value="F:metal ion binding"/>
    <property type="evidence" value="ECO:0007669"/>
    <property type="project" value="UniProtKB-KW"/>
</dbReference>
<feature type="active site" evidence="9">
    <location>
        <position position="135"/>
    </location>
</feature>
<dbReference type="PANTHER" id="PTHR36843">
    <property type="entry name" value="HEME-DEPENDENT PEROXIDASE YWFI-RELATED"/>
    <property type="match status" value="1"/>
</dbReference>
<sequence length="233" mass="26364">MAKLDYDALNAVTRYMMISVFAVQPDELPADEKSRAAIAADAAAYLKKREDAGVVVRGLYDVAGFRADADFMMWTHAERVEDLQATYTGFRRTALGAATEPVWSVVALHRPAEFNKSHLPAFIAGEDPGDYVCVYPFVRSLDWYLLADEDRRRMLVEHGMAGREYPDVRANTVPAFALGDYEWILAFEGPDLARIVELMWKLRYTDARRHVREETPFFTGPRVGIEQLVANLP</sequence>
<comment type="caution">
    <text evidence="10">The sequence shown here is derived from an EMBL/GenBank/DDBJ whole genome shotgun (WGS) entry which is preliminary data.</text>
</comment>
<organism evidence="10 11">
    <name type="scientific">Mycolicibacterium llatzerense</name>
    <dbReference type="NCBI Taxonomy" id="280871"/>
    <lineage>
        <taxon>Bacteria</taxon>
        <taxon>Bacillati</taxon>
        <taxon>Actinomycetota</taxon>
        <taxon>Actinomycetes</taxon>
        <taxon>Mycobacteriales</taxon>
        <taxon>Mycobacteriaceae</taxon>
        <taxon>Mycolicibacterium</taxon>
    </lineage>
</organism>
<comment type="catalytic activity">
    <reaction evidence="7">
        <text>Fe-coproporphyrin III + 2 H2O2 + 2 H(+) = heme b + 2 CO2 + 4 H2O</text>
        <dbReference type="Rhea" id="RHEA:56516"/>
        <dbReference type="ChEBI" id="CHEBI:15377"/>
        <dbReference type="ChEBI" id="CHEBI:15378"/>
        <dbReference type="ChEBI" id="CHEBI:16240"/>
        <dbReference type="ChEBI" id="CHEBI:16526"/>
        <dbReference type="ChEBI" id="CHEBI:60344"/>
        <dbReference type="ChEBI" id="CHEBI:68438"/>
        <dbReference type="EC" id="1.3.98.5"/>
    </reaction>
    <physiologicalReaction direction="left-to-right" evidence="7">
        <dbReference type="Rhea" id="RHEA:56517"/>
    </physiologicalReaction>
</comment>
<keyword evidence="3 9" id="KW-0479">Metal-binding</keyword>
<keyword evidence="11" id="KW-1185">Reference proteome</keyword>
<dbReference type="SUPFAM" id="SSF54909">
    <property type="entry name" value="Dimeric alpha+beta barrel"/>
    <property type="match status" value="1"/>
</dbReference>
<evidence type="ECO:0000313" key="11">
    <source>
        <dbReference type="Proteomes" id="UP000032221"/>
    </source>
</evidence>
<comment type="cofactor">
    <cofactor evidence="9">
        <name>Fe-coproporphyrin III</name>
        <dbReference type="ChEBI" id="CHEBI:68438"/>
    </cofactor>
    <text evidence="9">Fe-coproporphyrin III acts as both substrate and redox cofactor.</text>
</comment>
<dbReference type="RefSeq" id="WP_043986244.1">
    <property type="nucleotide sequence ID" value="NZ_JXST01000020.1"/>
</dbReference>
<comment type="similarity">
    <text evidence="9">Belongs to the ChdC family. Type 2 subfamily.</text>
</comment>
<evidence type="ECO:0000256" key="1">
    <source>
        <dbReference type="ARBA" id="ARBA00014413"/>
    </source>
</evidence>
<reference evidence="10 11" key="1">
    <citation type="submission" date="2015-01" db="EMBL/GenBank/DDBJ databases">
        <title>Genome sequence of Mycobacterium llatzerense and Mycobacterium immunogenum recovered from brain abscess.</title>
        <authorList>
            <person name="Greninger A.L."/>
            <person name="Langelier C."/>
            <person name="Cunningham G."/>
            <person name="Chiu C.Y."/>
            <person name="Miller S."/>
        </authorList>
    </citation>
    <scope>NUCLEOTIDE SEQUENCE [LARGE SCALE GENOMIC DNA]</scope>
    <source>
        <strain evidence="10 11">CLUC14</strain>
    </source>
</reference>
<comment type="catalytic activity">
    <reaction evidence="9">
        <text>Fe-coproporphyrin III + H2O2 + H(+) = harderoheme III + CO2 + 2 H2O</text>
        <dbReference type="Rhea" id="RHEA:57940"/>
        <dbReference type="ChEBI" id="CHEBI:15377"/>
        <dbReference type="ChEBI" id="CHEBI:15378"/>
        <dbReference type="ChEBI" id="CHEBI:16240"/>
        <dbReference type="ChEBI" id="CHEBI:16526"/>
        <dbReference type="ChEBI" id="CHEBI:68438"/>
        <dbReference type="ChEBI" id="CHEBI:142463"/>
    </reaction>
</comment>
<evidence type="ECO:0000313" key="10">
    <source>
        <dbReference type="EMBL" id="KIU16078.1"/>
    </source>
</evidence>
<dbReference type="Pfam" id="PF06778">
    <property type="entry name" value="Chlor_dismutase"/>
    <property type="match status" value="1"/>
</dbReference>
<gene>
    <name evidence="9" type="primary">chdC</name>
    <name evidence="10" type="ORF">TL10_15310</name>
</gene>
<name>A0A0D1J3B2_9MYCO</name>
<dbReference type="PANTHER" id="PTHR36843:SF1">
    <property type="entry name" value="COPROHEME DECARBOXYLASE"/>
    <property type="match status" value="1"/>
</dbReference>
<dbReference type="HAMAP" id="MF_02244">
    <property type="entry name" value="Coproheme_decarbox_2"/>
    <property type="match status" value="1"/>
</dbReference>
<evidence type="ECO:0000256" key="3">
    <source>
        <dbReference type="ARBA" id="ARBA00022723"/>
    </source>
</evidence>
<proteinExistence type="inferred from homology"/>
<dbReference type="AlphaFoldDB" id="A0A0D1J3B2"/>
<dbReference type="InterPro" id="IPR010644">
    <property type="entry name" value="ChdC/CLD"/>
</dbReference>